<dbReference type="AlphaFoldDB" id="A0A1H9YRR0"/>
<dbReference type="SUPFAM" id="SSF158622">
    <property type="entry name" value="YheA/YmcA-like"/>
    <property type="match status" value="1"/>
</dbReference>
<evidence type="ECO:0000256" key="1">
    <source>
        <dbReference type="HAMAP-Rule" id="MF_01526"/>
    </source>
</evidence>
<comment type="similarity">
    <text evidence="1">Belongs to the UPF0342 family.</text>
</comment>
<evidence type="ECO:0000313" key="2">
    <source>
        <dbReference type="EMBL" id="SES71815.1"/>
    </source>
</evidence>
<dbReference type="InterPro" id="IPR023378">
    <property type="entry name" value="YheA/YmcA-like_dom_sf"/>
</dbReference>
<organism evidence="2 3">
    <name type="scientific">Natronincola peptidivorans</name>
    <dbReference type="NCBI Taxonomy" id="426128"/>
    <lineage>
        <taxon>Bacteria</taxon>
        <taxon>Bacillati</taxon>
        <taxon>Bacillota</taxon>
        <taxon>Clostridia</taxon>
        <taxon>Peptostreptococcales</taxon>
        <taxon>Natronincolaceae</taxon>
        <taxon>Natronincola</taxon>
    </lineage>
</organism>
<accession>A0A1H9YRR0</accession>
<evidence type="ECO:0000313" key="3">
    <source>
        <dbReference type="Proteomes" id="UP000199568"/>
    </source>
</evidence>
<dbReference type="RefSeq" id="WP_090438412.1">
    <property type="nucleotide sequence ID" value="NZ_FOHU01000001.1"/>
</dbReference>
<dbReference type="EMBL" id="FOHU01000001">
    <property type="protein sequence ID" value="SES71815.1"/>
    <property type="molecule type" value="Genomic_DNA"/>
</dbReference>
<keyword evidence="3" id="KW-1185">Reference proteome</keyword>
<gene>
    <name evidence="2" type="ORF">SAMN05660297_00372</name>
</gene>
<proteinExistence type="inferred from homology"/>
<protein>
    <recommendedName>
        <fullName evidence="1">UPF0342 protein SAMN05660297_00372</fullName>
    </recommendedName>
</protein>
<dbReference type="HAMAP" id="MF_01526">
    <property type="entry name" value="UPF0342"/>
    <property type="match status" value="1"/>
</dbReference>
<dbReference type="STRING" id="426128.SAMN05660297_00372"/>
<dbReference type="Pfam" id="PF06133">
    <property type="entry name" value="Com_YlbF"/>
    <property type="match status" value="1"/>
</dbReference>
<name>A0A1H9YRR0_9FIRM</name>
<reference evidence="2 3" key="1">
    <citation type="submission" date="2016-10" db="EMBL/GenBank/DDBJ databases">
        <authorList>
            <person name="de Groot N.N."/>
        </authorList>
    </citation>
    <scope>NUCLEOTIDE SEQUENCE [LARGE SCALE GENOMIC DNA]</scope>
    <source>
        <strain evidence="2 3">DSM 18979</strain>
    </source>
</reference>
<dbReference type="InterPro" id="IPR010368">
    <property type="entry name" value="Com_YlbF"/>
</dbReference>
<sequence>MNVYDDAHQLANSLKGSNQYQDYKKLEKRVKENPQNKTMIEDFRKRQIEIQGLQMMGQEVEESKMKELQNLHNTLMQNPLIAEFIHAEYKLTQMMGDIYKILGDALELDIDGL</sequence>
<dbReference type="Gene3D" id="1.20.1500.10">
    <property type="entry name" value="YheA/YmcA-like"/>
    <property type="match status" value="1"/>
</dbReference>
<dbReference type="OrthoDB" id="9811402at2"/>
<dbReference type="Proteomes" id="UP000199568">
    <property type="component" value="Unassembled WGS sequence"/>
</dbReference>